<dbReference type="InterPro" id="IPR013785">
    <property type="entry name" value="Aldolase_TIM"/>
</dbReference>
<dbReference type="Proteomes" id="UP000673975">
    <property type="component" value="Unassembled WGS sequence"/>
</dbReference>
<accession>A0A8J7S8S8</accession>
<dbReference type="GO" id="GO:0000162">
    <property type="term" value="P:L-tryptophan biosynthetic process"/>
    <property type="evidence" value="ECO:0007669"/>
    <property type="project" value="UniProtKB-UniRule"/>
</dbReference>
<dbReference type="GO" id="GO:0004640">
    <property type="term" value="F:phosphoribosylanthranilate isomerase activity"/>
    <property type="evidence" value="ECO:0007669"/>
    <property type="project" value="UniProtKB-UniRule"/>
</dbReference>
<evidence type="ECO:0000256" key="1">
    <source>
        <dbReference type="ARBA" id="ARBA00001164"/>
    </source>
</evidence>
<dbReference type="Pfam" id="PF00697">
    <property type="entry name" value="PRAI"/>
    <property type="match status" value="1"/>
</dbReference>
<comment type="similarity">
    <text evidence="3 10">Belongs to the TrpF family.</text>
</comment>
<evidence type="ECO:0000256" key="5">
    <source>
        <dbReference type="ARBA" id="ARBA00022272"/>
    </source>
</evidence>
<dbReference type="InterPro" id="IPR011060">
    <property type="entry name" value="RibuloseP-bd_barrel"/>
</dbReference>
<proteinExistence type="inferred from homology"/>
<dbReference type="CDD" id="cd00405">
    <property type="entry name" value="PRAI"/>
    <property type="match status" value="1"/>
</dbReference>
<dbReference type="SUPFAM" id="SSF51366">
    <property type="entry name" value="Ribulose-phoshate binding barrel"/>
    <property type="match status" value="1"/>
</dbReference>
<dbReference type="FunFam" id="3.20.20.70:FF:000075">
    <property type="entry name" value="Tryptophan biosynthesis protein TRP1"/>
    <property type="match status" value="1"/>
</dbReference>
<evidence type="ECO:0000256" key="9">
    <source>
        <dbReference type="ARBA" id="ARBA00023235"/>
    </source>
</evidence>
<evidence type="ECO:0000313" key="13">
    <source>
        <dbReference type="Proteomes" id="UP000673975"/>
    </source>
</evidence>
<dbReference type="Gene3D" id="3.20.20.70">
    <property type="entry name" value="Aldolase class I"/>
    <property type="match status" value="1"/>
</dbReference>
<evidence type="ECO:0000259" key="11">
    <source>
        <dbReference type="Pfam" id="PF00697"/>
    </source>
</evidence>
<feature type="domain" description="N-(5'phosphoribosyl) anthranilate isomerase (PRAI)" evidence="11">
    <location>
        <begin position="10"/>
        <end position="209"/>
    </location>
</feature>
<evidence type="ECO:0000256" key="7">
    <source>
        <dbReference type="ARBA" id="ARBA00022822"/>
    </source>
</evidence>
<reference evidence="12" key="1">
    <citation type="submission" date="2021-02" db="EMBL/GenBank/DDBJ databases">
        <title>Natronogracilivirga saccharolytica gen. nov. sp. nov. a new anaerobic, haloalkiliphilic carbohydrate-fermenting bacterium from soda lake and proposing of Cyclonatronumiaceae fam. nov. in the phylum Balneolaeota.</title>
        <authorList>
            <person name="Zhilina T.N."/>
            <person name="Sorokin D.Y."/>
            <person name="Zavarzina D.G."/>
            <person name="Toshchakov S.V."/>
            <person name="Kublanov I.V."/>
        </authorList>
    </citation>
    <scope>NUCLEOTIDE SEQUENCE</scope>
    <source>
        <strain evidence="12">Z-1702</strain>
    </source>
</reference>
<protein>
    <recommendedName>
        <fullName evidence="5 10">N-(5'-phosphoribosyl)anthranilate isomerase</fullName>
        <shortName evidence="10">PRAI</shortName>
        <ecNumber evidence="4 10">5.3.1.24</ecNumber>
    </recommendedName>
</protein>
<dbReference type="AlphaFoldDB" id="A0A8J7S8S8"/>
<dbReference type="PANTHER" id="PTHR42894">
    <property type="entry name" value="N-(5'-PHOSPHORIBOSYL)ANTHRANILATE ISOMERASE"/>
    <property type="match status" value="1"/>
</dbReference>
<comment type="pathway">
    <text evidence="2 10">Amino-acid biosynthesis; L-tryptophan biosynthesis; L-tryptophan from chorismate: step 3/5.</text>
</comment>
<keyword evidence="7 10" id="KW-0822">Tryptophan biosynthesis</keyword>
<dbReference type="EC" id="5.3.1.24" evidence="4 10"/>
<comment type="catalytic activity">
    <reaction evidence="1 10">
        <text>N-(5-phospho-beta-D-ribosyl)anthranilate = 1-(2-carboxyphenylamino)-1-deoxy-D-ribulose 5-phosphate</text>
        <dbReference type="Rhea" id="RHEA:21540"/>
        <dbReference type="ChEBI" id="CHEBI:18277"/>
        <dbReference type="ChEBI" id="CHEBI:58613"/>
        <dbReference type="EC" id="5.3.1.24"/>
    </reaction>
</comment>
<keyword evidence="8 10" id="KW-0057">Aromatic amino acid biosynthesis</keyword>
<organism evidence="12 13">
    <name type="scientific">Natronogracilivirga saccharolytica</name>
    <dbReference type="NCBI Taxonomy" id="2812953"/>
    <lineage>
        <taxon>Bacteria</taxon>
        <taxon>Pseudomonadati</taxon>
        <taxon>Balneolota</taxon>
        <taxon>Balneolia</taxon>
        <taxon>Balneolales</taxon>
        <taxon>Cyclonatronaceae</taxon>
        <taxon>Natronogracilivirga</taxon>
    </lineage>
</organism>
<evidence type="ECO:0000256" key="8">
    <source>
        <dbReference type="ARBA" id="ARBA00023141"/>
    </source>
</evidence>
<dbReference type="UniPathway" id="UPA00035">
    <property type="reaction ID" value="UER00042"/>
</dbReference>
<evidence type="ECO:0000256" key="2">
    <source>
        <dbReference type="ARBA" id="ARBA00004664"/>
    </source>
</evidence>
<keyword evidence="9 10" id="KW-0413">Isomerase</keyword>
<dbReference type="EMBL" id="JAFIDN010000004">
    <property type="protein sequence ID" value="MBP3192413.1"/>
    <property type="molecule type" value="Genomic_DNA"/>
</dbReference>
<evidence type="ECO:0000256" key="4">
    <source>
        <dbReference type="ARBA" id="ARBA00012572"/>
    </source>
</evidence>
<dbReference type="InterPro" id="IPR001240">
    <property type="entry name" value="PRAI_dom"/>
</dbReference>
<name>A0A8J7S8S8_9BACT</name>
<dbReference type="PANTHER" id="PTHR42894:SF1">
    <property type="entry name" value="N-(5'-PHOSPHORIBOSYL)ANTHRANILATE ISOMERASE"/>
    <property type="match status" value="1"/>
</dbReference>
<evidence type="ECO:0000256" key="3">
    <source>
        <dbReference type="ARBA" id="ARBA00007571"/>
    </source>
</evidence>
<comment type="caution">
    <text evidence="12">The sequence shown here is derived from an EMBL/GenBank/DDBJ whole genome shotgun (WGS) entry which is preliminary data.</text>
</comment>
<dbReference type="RefSeq" id="WP_210511313.1">
    <property type="nucleotide sequence ID" value="NZ_JAFIDN010000004.1"/>
</dbReference>
<dbReference type="InterPro" id="IPR044643">
    <property type="entry name" value="TrpF_fam"/>
</dbReference>
<keyword evidence="13" id="KW-1185">Reference proteome</keyword>
<evidence type="ECO:0000256" key="10">
    <source>
        <dbReference type="HAMAP-Rule" id="MF_00135"/>
    </source>
</evidence>
<evidence type="ECO:0000256" key="6">
    <source>
        <dbReference type="ARBA" id="ARBA00022605"/>
    </source>
</evidence>
<sequence length="215" mass="23819">MFEDQQQPKLKICGITSLEDARFAAGALVDYLGFIFYPGSARYISPRNASEIISWIEGPKCVGVFVNQPADEINKVIKKTNIDLVQLHGDESPGFARSLDRPVIKAFRVKGPEQAGELSESISEWEDVAEYFLFDAHHDQLYGGTGSAWDWSIVNKLGHSTPFFLAGGINDENLKEAVSQVSPFGIDLSSSLEESPGVKDFDKIQSFVDVWNDLQ</sequence>
<gene>
    <name evidence="10" type="primary">trpF</name>
    <name evidence="12" type="ORF">NATSA_07045</name>
</gene>
<keyword evidence="6 10" id="KW-0028">Amino-acid biosynthesis</keyword>
<evidence type="ECO:0000313" key="12">
    <source>
        <dbReference type="EMBL" id="MBP3192413.1"/>
    </source>
</evidence>
<dbReference type="HAMAP" id="MF_00135">
    <property type="entry name" value="PRAI"/>
    <property type="match status" value="1"/>
</dbReference>